<dbReference type="STRING" id="79200.A0A166HRT5"/>
<dbReference type="OMA" id="VEFRMIQ"/>
<sequence>MGSSQSSQVGEEEEDDEEEEEEEELLEAEDDIDDDDGRNGLMGGDGDNLVKKVLEQEPEMLPCHSSASPLSPQLSAFGTPRMGPSIKVWDPYNVLAPPPALPPPPHFSRAFSAADVVEDDRTVTEVFLISHGECHMNLRPDLVPGRCPEAALTPNGKRQARALAVFLKSQGVRFNAVYASPLDRARLTAIAVCQVLSPLCALFDLEINFMDEQIQSSEALIDMSQGLWEGCQRSEVHTREMLSLMDRFQPDFSAPSGESLRQVEFRMIQFLSGTIVGLPEKLRSDFSPPDPVENPSFLQHNPQAPNHIIHDQVGPSLPSPHWDLLHKPRKVPPRKKSGKSRLQIVTGTGDNEADDEMTPREPNHQAPSRELNVRTTPFTLTSPAFTSCSVGVFTHSVPIKCLLTGLLGCSPVMSNKICIDDSSVTVLQHSWKTGWQIKRMNDTAHLRLL</sequence>
<evidence type="ECO:0000313" key="2">
    <source>
        <dbReference type="EMBL" id="KZN10317.1"/>
    </source>
</evidence>
<dbReference type="SUPFAM" id="SSF53254">
    <property type="entry name" value="Phosphoglycerate mutase-like"/>
    <property type="match status" value="1"/>
</dbReference>
<dbReference type="PIRSF" id="PIRSF036920">
    <property type="entry name" value="X4Y4"/>
    <property type="match status" value="1"/>
</dbReference>
<feature type="compositionally biased region" description="Acidic residues" evidence="1">
    <location>
        <begin position="10"/>
        <end position="36"/>
    </location>
</feature>
<dbReference type="InterPro" id="IPR017070">
    <property type="entry name" value="UCP036920_PGAM-like_plant"/>
</dbReference>
<proteinExistence type="predicted"/>
<evidence type="ECO:0000256" key="1">
    <source>
        <dbReference type="SAM" id="MobiDB-lite"/>
    </source>
</evidence>
<dbReference type="AlphaFoldDB" id="A0A166HRT5"/>
<feature type="region of interest" description="Disordered" evidence="1">
    <location>
        <begin position="328"/>
        <end position="369"/>
    </location>
</feature>
<dbReference type="Pfam" id="PF00300">
    <property type="entry name" value="His_Phos_1"/>
    <property type="match status" value="1"/>
</dbReference>
<accession>A0A166HRT5</accession>
<evidence type="ECO:0008006" key="3">
    <source>
        <dbReference type="Google" id="ProtNLM"/>
    </source>
</evidence>
<dbReference type="EMBL" id="LNRQ01000001">
    <property type="protein sequence ID" value="KZN10317.1"/>
    <property type="molecule type" value="Genomic_DNA"/>
</dbReference>
<protein>
    <recommendedName>
        <fullName evidence="3">Fructose-2,6-bisphosphatase</fullName>
    </recommendedName>
</protein>
<organism evidence="2">
    <name type="scientific">Daucus carota subsp. sativus</name>
    <name type="common">Carrot</name>
    <dbReference type="NCBI Taxonomy" id="79200"/>
    <lineage>
        <taxon>Eukaryota</taxon>
        <taxon>Viridiplantae</taxon>
        <taxon>Streptophyta</taxon>
        <taxon>Embryophyta</taxon>
        <taxon>Tracheophyta</taxon>
        <taxon>Spermatophyta</taxon>
        <taxon>Magnoliopsida</taxon>
        <taxon>eudicotyledons</taxon>
        <taxon>Gunneridae</taxon>
        <taxon>Pentapetalae</taxon>
        <taxon>asterids</taxon>
        <taxon>campanulids</taxon>
        <taxon>Apiales</taxon>
        <taxon>Apiaceae</taxon>
        <taxon>Apioideae</taxon>
        <taxon>Scandiceae</taxon>
        <taxon>Daucinae</taxon>
        <taxon>Daucus</taxon>
        <taxon>Daucus sect. Daucus</taxon>
    </lineage>
</organism>
<dbReference type="PANTHER" id="PTHR47927">
    <property type="entry name" value="PUTATIVE-RELATED"/>
    <property type="match status" value="1"/>
</dbReference>
<dbReference type="SMART" id="SM00855">
    <property type="entry name" value="PGAM"/>
    <property type="match status" value="1"/>
</dbReference>
<gene>
    <name evidence="2" type="ORF">DCAR_002973</name>
</gene>
<dbReference type="CDD" id="cd07067">
    <property type="entry name" value="HP_PGM_like"/>
    <property type="match status" value="1"/>
</dbReference>
<reference evidence="2" key="1">
    <citation type="journal article" date="2016" name="Nat. Genet.">
        <title>A high-quality carrot genome assembly provides new insights into carotenoid accumulation and asterid genome evolution.</title>
        <authorList>
            <person name="Iorizzo M."/>
            <person name="Ellison S."/>
            <person name="Senalik D."/>
            <person name="Zeng P."/>
            <person name="Satapoomin P."/>
            <person name="Huang J."/>
            <person name="Bowman M."/>
            <person name="Iovene M."/>
            <person name="Sanseverino W."/>
            <person name="Cavagnaro P."/>
            <person name="Yildiz M."/>
            <person name="Macko-Podgorni A."/>
            <person name="Moranska E."/>
            <person name="Grzebelus E."/>
            <person name="Grzebelus D."/>
            <person name="Ashrafi H."/>
            <person name="Zheng Z."/>
            <person name="Cheng S."/>
            <person name="Spooner D."/>
            <person name="Van Deynze A."/>
            <person name="Simon P."/>
        </authorList>
    </citation>
    <scope>NUCLEOTIDE SEQUENCE [LARGE SCALE GENOMIC DNA]</scope>
    <source>
        <tissue evidence="2">Leaf</tissue>
    </source>
</reference>
<dbReference type="InterPro" id="IPR029033">
    <property type="entry name" value="His_PPase_superfam"/>
</dbReference>
<dbReference type="PANTHER" id="PTHR47927:SF2">
    <property type="entry name" value="PHOSPHOGLYCERATE MUTASE FAMILY PROTEIN"/>
    <property type="match status" value="1"/>
</dbReference>
<feature type="compositionally biased region" description="Basic residues" evidence="1">
    <location>
        <begin position="328"/>
        <end position="339"/>
    </location>
</feature>
<comment type="caution">
    <text evidence="2">The sequence shown here is derived from an EMBL/GenBank/DDBJ whole genome shotgun (WGS) entry which is preliminary data.</text>
</comment>
<dbReference type="Gene3D" id="3.40.50.1240">
    <property type="entry name" value="Phosphoglycerate mutase-like"/>
    <property type="match status" value="2"/>
</dbReference>
<dbReference type="InterPro" id="IPR013078">
    <property type="entry name" value="His_Pase_superF_clade-1"/>
</dbReference>
<feature type="region of interest" description="Disordered" evidence="1">
    <location>
        <begin position="1"/>
        <end position="47"/>
    </location>
</feature>
<dbReference type="Gramene" id="KZN10317">
    <property type="protein sequence ID" value="KZN10317"/>
    <property type="gene ID" value="DCAR_002973"/>
</dbReference>
<name>A0A166HRT5_DAUCS</name>